<keyword evidence="1" id="KW-1185">Reference proteome</keyword>
<name>A0A915KM52_ROMCU</name>
<dbReference type="AlphaFoldDB" id="A0A915KM52"/>
<sequence>DGFALDTIGNVTLDEYEKATLDKEFLKGCSEFYTDMRCENFPQTTHWGEDLRAKEQKKFR</sequence>
<organism evidence="1 2">
    <name type="scientific">Romanomermis culicivorax</name>
    <name type="common">Nematode worm</name>
    <dbReference type="NCBI Taxonomy" id="13658"/>
    <lineage>
        <taxon>Eukaryota</taxon>
        <taxon>Metazoa</taxon>
        <taxon>Ecdysozoa</taxon>
        <taxon>Nematoda</taxon>
        <taxon>Enoplea</taxon>
        <taxon>Dorylaimia</taxon>
        <taxon>Mermithida</taxon>
        <taxon>Mermithoidea</taxon>
        <taxon>Mermithidae</taxon>
        <taxon>Romanomermis</taxon>
    </lineage>
</organism>
<protein>
    <submittedName>
        <fullName evidence="2">MHC class II antigen beta chain</fullName>
    </submittedName>
</protein>
<reference evidence="2" key="1">
    <citation type="submission" date="2022-11" db="UniProtKB">
        <authorList>
            <consortium name="WormBaseParasite"/>
        </authorList>
    </citation>
    <scope>IDENTIFICATION</scope>
</reference>
<dbReference type="Proteomes" id="UP000887565">
    <property type="component" value="Unplaced"/>
</dbReference>
<dbReference type="WBParaSite" id="nRc.2.0.1.t39922-RA">
    <property type="protein sequence ID" value="nRc.2.0.1.t39922-RA"/>
    <property type="gene ID" value="nRc.2.0.1.g39922"/>
</dbReference>
<accession>A0A915KM52</accession>
<proteinExistence type="predicted"/>
<evidence type="ECO:0000313" key="1">
    <source>
        <dbReference type="Proteomes" id="UP000887565"/>
    </source>
</evidence>
<evidence type="ECO:0000313" key="2">
    <source>
        <dbReference type="WBParaSite" id="nRc.2.0.1.t39922-RA"/>
    </source>
</evidence>